<keyword evidence="1" id="KW-1133">Transmembrane helix</keyword>
<feature type="transmembrane region" description="Helical" evidence="1">
    <location>
        <begin position="7"/>
        <end position="26"/>
    </location>
</feature>
<dbReference type="EMBL" id="MLQQ01000001">
    <property type="protein sequence ID" value="OIJ16035.1"/>
    <property type="molecule type" value="Genomic_DNA"/>
</dbReference>
<dbReference type="AlphaFoldDB" id="A0A1S2LXC4"/>
<dbReference type="Gene3D" id="1.10.287.4300">
    <property type="entry name" value="Stage III sporulation protein AH-like"/>
    <property type="match status" value="1"/>
</dbReference>
<sequence>MVLKRQTVWLLTMLSLIIVLSVYYITSPIQTDLAYLDDDQKEETSEDDGTFVEFDEVTDADLESLFEDDIDNILSGSSSDDTFTSIRLDRQVARDRLSEDYVAVIASADASPDVQSQAFDKNESLHVLAQKEEMLETLIKTEGYQDVLVIAEGNEVKVIVKADELSREEALKINLMAREQLGIDKIAVAFHPTN</sequence>
<evidence type="ECO:0000313" key="2">
    <source>
        <dbReference type="EMBL" id="OIJ16035.1"/>
    </source>
</evidence>
<dbReference type="Pfam" id="PF12685">
    <property type="entry name" value="SpoIIIAH"/>
    <property type="match status" value="1"/>
</dbReference>
<keyword evidence="1" id="KW-0812">Transmembrane</keyword>
<dbReference type="RefSeq" id="WP_071311960.1">
    <property type="nucleotide sequence ID" value="NZ_MLQQ01000001.1"/>
</dbReference>
<dbReference type="InterPro" id="IPR038503">
    <property type="entry name" value="SpoIIIAH_sf"/>
</dbReference>
<protein>
    <recommendedName>
        <fullName evidence="4">Stage III sporulation protein AH</fullName>
    </recommendedName>
</protein>
<accession>A0A1S2LXC4</accession>
<gene>
    <name evidence="2" type="ORF">BKP35_03370</name>
</gene>
<evidence type="ECO:0000256" key="1">
    <source>
        <dbReference type="SAM" id="Phobius"/>
    </source>
</evidence>
<name>A0A1S2LXC4_9BACI</name>
<dbReference type="Proteomes" id="UP000180098">
    <property type="component" value="Unassembled WGS sequence"/>
</dbReference>
<evidence type="ECO:0008006" key="4">
    <source>
        <dbReference type="Google" id="ProtNLM"/>
    </source>
</evidence>
<proteinExistence type="predicted"/>
<reference evidence="2 3" key="1">
    <citation type="submission" date="2016-10" db="EMBL/GenBank/DDBJ databases">
        <title>Draft genome sequences of four alkaliphilic bacteria belonging to the Anaerobacillus genus.</title>
        <authorList>
            <person name="Bassil N.M."/>
            <person name="Lloyd J.R."/>
        </authorList>
    </citation>
    <scope>NUCLEOTIDE SEQUENCE [LARGE SCALE GENOMIC DNA]</scope>
    <source>
        <strain evidence="2 3">DSM 15340</strain>
    </source>
</reference>
<dbReference type="InterPro" id="IPR024232">
    <property type="entry name" value="SpoIIIAH"/>
</dbReference>
<evidence type="ECO:0000313" key="3">
    <source>
        <dbReference type="Proteomes" id="UP000180098"/>
    </source>
</evidence>
<dbReference type="OrthoDB" id="2939102at2"/>
<comment type="caution">
    <text evidence="2">The sequence shown here is derived from an EMBL/GenBank/DDBJ whole genome shotgun (WGS) entry which is preliminary data.</text>
</comment>
<organism evidence="2 3">
    <name type="scientific">Anaerobacillus arseniciselenatis</name>
    <dbReference type="NCBI Taxonomy" id="85682"/>
    <lineage>
        <taxon>Bacteria</taxon>
        <taxon>Bacillati</taxon>
        <taxon>Bacillota</taxon>
        <taxon>Bacilli</taxon>
        <taxon>Bacillales</taxon>
        <taxon>Bacillaceae</taxon>
        <taxon>Anaerobacillus</taxon>
    </lineage>
</organism>
<keyword evidence="3" id="KW-1185">Reference proteome</keyword>
<keyword evidence="1" id="KW-0472">Membrane</keyword>